<dbReference type="RefSeq" id="WP_034857790.1">
    <property type="nucleotide sequence ID" value="NZ_AJQT01000097.1"/>
</dbReference>
<name>A0A249PJF8_9HYPH</name>
<evidence type="ECO:0000313" key="2">
    <source>
        <dbReference type="Proteomes" id="UP000217211"/>
    </source>
</evidence>
<proteinExistence type="predicted"/>
<keyword evidence="1" id="KW-0614">Plasmid</keyword>
<reference evidence="1 2" key="1">
    <citation type="submission" date="2017-08" db="EMBL/GenBank/DDBJ databases">
        <title>Multipartite genome sequences of Sinorhizobium species nodulating soybeans.</title>
        <authorList>
            <person name="Tian C.F."/>
        </authorList>
    </citation>
    <scope>NUCLEOTIDE SEQUENCE [LARGE SCALE GENOMIC DNA]</scope>
    <source>
        <strain evidence="1 2">CCBAU 05684</strain>
        <plasmid evidence="2">psj05684b</plasmid>
    </source>
</reference>
<sequence>MVESHAISAPRHASDYPGRQADCLAALRPAVAELAAESQDSIVAAMGGEMTGDLLTLAHEAEGVGWSFDEARDAIEKLAREYEGAKGTIFD</sequence>
<protein>
    <submittedName>
        <fullName evidence="1">Uncharacterized protein</fullName>
    </submittedName>
</protein>
<gene>
    <name evidence="1" type="ORF">SJ05684_b50690</name>
</gene>
<dbReference type="AlphaFoldDB" id="A0A249PJF8"/>
<accession>A0A249PJF8</accession>
<keyword evidence="2" id="KW-1185">Reference proteome</keyword>
<dbReference type="EMBL" id="CP023068">
    <property type="protein sequence ID" value="ASY66051.1"/>
    <property type="molecule type" value="Genomic_DNA"/>
</dbReference>
<geneLocation type="plasmid" evidence="2">
    <name>psj05684b</name>
</geneLocation>
<dbReference type="KEGG" id="esj:SJ05684_b50690"/>
<organism evidence="1 2">
    <name type="scientific">Sinorhizobium sojae CCBAU 05684</name>
    <dbReference type="NCBI Taxonomy" id="716928"/>
    <lineage>
        <taxon>Bacteria</taxon>
        <taxon>Pseudomonadati</taxon>
        <taxon>Pseudomonadota</taxon>
        <taxon>Alphaproteobacteria</taxon>
        <taxon>Hyphomicrobiales</taxon>
        <taxon>Rhizobiaceae</taxon>
        <taxon>Sinorhizobium/Ensifer group</taxon>
        <taxon>Sinorhizobium</taxon>
    </lineage>
</organism>
<dbReference type="STRING" id="716928.GCA_000261485_04394"/>
<dbReference type="Proteomes" id="UP000217211">
    <property type="component" value="Plasmid pSJ05684b"/>
</dbReference>
<evidence type="ECO:0000313" key="1">
    <source>
        <dbReference type="EMBL" id="ASY66051.1"/>
    </source>
</evidence>
<dbReference type="eggNOG" id="ENOG5030UGJ">
    <property type="taxonomic scope" value="Bacteria"/>
</dbReference>
<dbReference type="OrthoDB" id="8278051at2"/>